<feature type="domain" description="Glycosyltransferase 2-like" evidence="4">
    <location>
        <begin position="4"/>
        <end position="168"/>
    </location>
</feature>
<dbReference type="InterPro" id="IPR029044">
    <property type="entry name" value="Nucleotide-diphossugar_trans"/>
</dbReference>
<protein>
    <submittedName>
        <fullName evidence="5">Polyprenol monophosphomannose synthase</fullName>
    </submittedName>
</protein>
<evidence type="ECO:0000256" key="2">
    <source>
        <dbReference type="ARBA" id="ARBA00022676"/>
    </source>
</evidence>
<organism evidence="5">
    <name type="scientific">Thermogladius calderae</name>
    <dbReference type="NCBI Taxonomy" id="1200300"/>
    <lineage>
        <taxon>Archaea</taxon>
        <taxon>Thermoproteota</taxon>
        <taxon>Thermoprotei</taxon>
        <taxon>Desulfurococcales</taxon>
        <taxon>Desulfurococcaceae</taxon>
        <taxon>Thermogladius</taxon>
    </lineage>
</organism>
<evidence type="ECO:0000256" key="3">
    <source>
        <dbReference type="ARBA" id="ARBA00022679"/>
    </source>
</evidence>
<keyword evidence="2" id="KW-0328">Glycosyltransferase</keyword>
<reference evidence="5" key="1">
    <citation type="journal article" date="2020" name="mSystems">
        <title>Genome- and Community-Level Interaction Insights into Carbon Utilization and Element Cycling Functions of Hydrothermarchaeota in Hydrothermal Sediment.</title>
        <authorList>
            <person name="Zhou Z."/>
            <person name="Liu Y."/>
            <person name="Xu W."/>
            <person name="Pan J."/>
            <person name="Luo Z.H."/>
            <person name="Li M."/>
        </authorList>
    </citation>
    <scope>NUCLEOTIDE SEQUENCE [LARGE SCALE GENOMIC DNA]</scope>
    <source>
        <strain evidence="5">SpSt-110</strain>
    </source>
</reference>
<dbReference type="PANTHER" id="PTHR43398:SF1">
    <property type="entry name" value="DOLICHOL-PHOSPHATE MANNOSYLTRANSFERASE SUBUNIT 1"/>
    <property type="match status" value="1"/>
</dbReference>
<dbReference type="CDD" id="cd06442">
    <property type="entry name" value="DPM1_like"/>
    <property type="match status" value="1"/>
</dbReference>
<proteinExistence type="inferred from homology"/>
<dbReference type="SUPFAM" id="SSF53448">
    <property type="entry name" value="Nucleotide-diphospho-sugar transferases"/>
    <property type="match status" value="1"/>
</dbReference>
<dbReference type="InterPro" id="IPR039528">
    <property type="entry name" value="DPM1-like"/>
</dbReference>
<sequence>MRVSVIVPTYNERDNLQALFERISRAMKGFDYEIIVVDDNSPDGTGELAESLSRVYPVRVVKRPGKLGLASAVVDGLKHATGDVVVVMDADLQHPPEVIPIMLGRMNSCDIVVASRYARGGGVFGFPWYRRLMSRAAALIAWVLLPASRKTSDPMSGFFAFRRRLAEELKIAEPRGYKILLDLLARYRSARVCDQPYFFMARASGKSKMGLRVVYTYLRHVVKLAFSSL</sequence>
<dbReference type="Pfam" id="PF00535">
    <property type="entry name" value="Glycos_transf_2"/>
    <property type="match status" value="1"/>
</dbReference>
<dbReference type="PANTHER" id="PTHR43398">
    <property type="entry name" value="DOLICHOL-PHOSPHATE MANNOSYLTRANSFERASE SUBUNIT 1"/>
    <property type="match status" value="1"/>
</dbReference>
<evidence type="ECO:0000259" key="4">
    <source>
        <dbReference type="Pfam" id="PF00535"/>
    </source>
</evidence>
<dbReference type="AlphaFoldDB" id="A0A7J3XXF2"/>
<keyword evidence="3" id="KW-0808">Transferase</keyword>
<evidence type="ECO:0000313" key="5">
    <source>
        <dbReference type="EMBL" id="HHP67377.1"/>
    </source>
</evidence>
<comment type="similarity">
    <text evidence="1">Belongs to the glycosyltransferase 2 family.</text>
</comment>
<dbReference type="GO" id="GO:0006488">
    <property type="term" value="P:dolichol-linked oligosaccharide biosynthetic process"/>
    <property type="evidence" value="ECO:0007669"/>
    <property type="project" value="TreeGrafter"/>
</dbReference>
<dbReference type="GO" id="GO:0035269">
    <property type="term" value="P:protein O-linked glycosylation via mannose"/>
    <property type="evidence" value="ECO:0007669"/>
    <property type="project" value="TreeGrafter"/>
</dbReference>
<dbReference type="GO" id="GO:0004582">
    <property type="term" value="F:dolichyl-phosphate beta-D-mannosyltransferase activity"/>
    <property type="evidence" value="ECO:0007669"/>
    <property type="project" value="InterPro"/>
</dbReference>
<dbReference type="Gene3D" id="3.90.550.10">
    <property type="entry name" value="Spore Coat Polysaccharide Biosynthesis Protein SpsA, Chain A"/>
    <property type="match status" value="1"/>
</dbReference>
<comment type="caution">
    <text evidence="5">The sequence shown here is derived from an EMBL/GenBank/DDBJ whole genome shotgun (WGS) entry which is preliminary data.</text>
</comment>
<dbReference type="InterPro" id="IPR001173">
    <property type="entry name" value="Glyco_trans_2-like"/>
</dbReference>
<gene>
    <name evidence="5" type="ORF">ENM60_01065</name>
</gene>
<evidence type="ECO:0000256" key="1">
    <source>
        <dbReference type="ARBA" id="ARBA00006739"/>
    </source>
</evidence>
<name>A0A7J3XXF2_9CREN</name>
<dbReference type="GO" id="GO:0006506">
    <property type="term" value="P:GPI anchor biosynthetic process"/>
    <property type="evidence" value="ECO:0007669"/>
    <property type="project" value="TreeGrafter"/>
</dbReference>
<accession>A0A7J3XXF2</accession>
<dbReference type="GO" id="GO:0016020">
    <property type="term" value="C:membrane"/>
    <property type="evidence" value="ECO:0007669"/>
    <property type="project" value="GOC"/>
</dbReference>
<dbReference type="EMBL" id="DRYK01000020">
    <property type="protein sequence ID" value="HHP67377.1"/>
    <property type="molecule type" value="Genomic_DNA"/>
</dbReference>